<name>A0A4R0IH10_9ACTN</name>
<dbReference type="EMBL" id="SJKD01000021">
    <property type="protein sequence ID" value="TCC32641.1"/>
    <property type="molecule type" value="Genomic_DNA"/>
</dbReference>
<keyword evidence="1" id="KW-0812">Transmembrane</keyword>
<gene>
    <name evidence="2" type="ORF">E0H75_42635</name>
</gene>
<feature type="transmembrane region" description="Helical" evidence="1">
    <location>
        <begin position="173"/>
        <end position="198"/>
    </location>
</feature>
<feature type="transmembrane region" description="Helical" evidence="1">
    <location>
        <begin position="78"/>
        <end position="96"/>
    </location>
</feature>
<evidence type="ECO:0000256" key="1">
    <source>
        <dbReference type="SAM" id="Phobius"/>
    </source>
</evidence>
<keyword evidence="1" id="KW-0472">Membrane</keyword>
<protein>
    <submittedName>
        <fullName evidence="2">Uncharacterized protein</fullName>
    </submittedName>
</protein>
<reference evidence="2 3" key="1">
    <citation type="submission" date="2019-02" db="EMBL/GenBank/DDBJ databases">
        <title>Kribbella capetownensis sp. nov. and Kribbella speibonae sp. nov., isolated from soil.</title>
        <authorList>
            <person name="Curtis S.M."/>
            <person name="Norton I."/>
            <person name="Everest G.J."/>
            <person name="Meyers P.R."/>
        </authorList>
    </citation>
    <scope>NUCLEOTIDE SEQUENCE [LARGE SCALE GENOMIC DNA]</scope>
    <source>
        <strain evidence="2 3">YM53</strain>
    </source>
</reference>
<dbReference type="RefSeq" id="WP_131519447.1">
    <property type="nucleotide sequence ID" value="NZ_SJKD01000021.1"/>
</dbReference>
<feature type="transmembrane region" description="Helical" evidence="1">
    <location>
        <begin position="365"/>
        <end position="386"/>
    </location>
</feature>
<proteinExistence type="predicted"/>
<sequence length="411" mass="44497">MRWIFNVFAFLVNPTPRATRRARRTLEHWYRAWPSFEQAFAVKYPASDRDDVKNHYLKCARQVAHDLVRRQARTARSAGLAALALMLTGLLPMAFGDTTHRSYLVLGSAWLAIASSVICAALALGALPSFPAVAGVLSTLFGLAGTTGVLLLPQGVGPDDLATLLVGAGRGPAAVLLIFFAFYGYLIGAVFVLGLILISVMNRRAEMRIPHVYALHELVRVVDFLSRPEPFISHRSRCAMVKALHRASRLTRSGLPGSIALPSPAQRAIFSARCQGAADSLESMEIWVALPKSDTAAHLSAISVGIGVVLLSGHYDELPELHLPPLTGAERLMVASQVARSLLIGAIPLLVVVALRWFGIQVEGALGSGLTFFCIAWFAVTSLSLLDPLFSQKLAMVREVMATIRTRADEK</sequence>
<keyword evidence="3" id="KW-1185">Reference proteome</keyword>
<accession>A0A4R0IH10</accession>
<dbReference type="AlphaFoldDB" id="A0A4R0IH10"/>
<feature type="transmembrane region" description="Helical" evidence="1">
    <location>
        <begin position="341"/>
        <end position="359"/>
    </location>
</feature>
<feature type="transmembrane region" description="Helical" evidence="1">
    <location>
        <begin position="132"/>
        <end position="153"/>
    </location>
</feature>
<comment type="caution">
    <text evidence="2">The sequence shown here is derived from an EMBL/GenBank/DDBJ whole genome shotgun (WGS) entry which is preliminary data.</text>
</comment>
<feature type="transmembrane region" description="Helical" evidence="1">
    <location>
        <begin position="102"/>
        <end position="125"/>
    </location>
</feature>
<dbReference type="Proteomes" id="UP000293342">
    <property type="component" value="Unassembled WGS sequence"/>
</dbReference>
<evidence type="ECO:0000313" key="3">
    <source>
        <dbReference type="Proteomes" id="UP000293342"/>
    </source>
</evidence>
<keyword evidence="1" id="KW-1133">Transmembrane helix</keyword>
<organism evidence="2 3">
    <name type="scientific">Kribbella capetownensis</name>
    <dbReference type="NCBI Taxonomy" id="1572659"/>
    <lineage>
        <taxon>Bacteria</taxon>
        <taxon>Bacillati</taxon>
        <taxon>Actinomycetota</taxon>
        <taxon>Actinomycetes</taxon>
        <taxon>Propionibacteriales</taxon>
        <taxon>Kribbellaceae</taxon>
        <taxon>Kribbella</taxon>
    </lineage>
</organism>
<evidence type="ECO:0000313" key="2">
    <source>
        <dbReference type="EMBL" id="TCC32641.1"/>
    </source>
</evidence>
<dbReference type="OrthoDB" id="9817972at2"/>